<protein>
    <recommendedName>
        <fullName evidence="8">Disheveled-associated activator of morphogenesis 1</fullName>
    </recommendedName>
</protein>
<dbReference type="InterPro" id="IPR051425">
    <property type="entry name" value="Formin_Homology"/>
</dbReference>
<feature type="domain" description="DAD" evidence="3">
    <location>
        <begin position="1002"/>
        <end position="1034"/>
    </location>
</feature>
<feature type="domain" description="GBD/FH3" evidence="4">
    <location>
        <begin position="45"/>
        <end position="420"/>
    </location>
</feature>
<dbReference type="Gene3D" id="1.25.10.10">
    <property type="entry name" value="Leucine-rich Repeat Variant"/>
    <property type="match status" value="1"/>
</dbReference>
<evidence type="ECO:0000259" key="4">
    <source>
        <dbReference type="PROSITE" id="PS51232"/>
    </source>
</evidence>
<reference evidence="6" key="2">
    <citation type="submission" date="2025-09" db="UniProtKB">
        <authorList>
            <consortium name="Ensembl"/>
        </authorList>
    </citation>
    <scope>IDENTIFICATION</scope>
</reference>
<dbReference type="Gene3D" id="1.20.120.330">
    <property type="entry name" value="Nucleotidyltransferases domain 2"/>
    <property type="match status" value="1"/>
</dbReference>
<feature type="region of interest" description="Disordered" evidence="2">
    <location>
        <begin position="962"/>
        <end position="1010"/>
    </location>
</feature>
<dbReference type="GO" id="GO:0016055">
    <property type="term" value="P:Wnt signaling pathway"/>
    <property type="evidence" value="ECO:0007669"/>
    <property type="project" value="UniProtKB-KW"/>
</dbReference>
<proteinExistence type="predicted"/>
<dbReference type="PANTHER" id="PTHR45725:SF16">
    <property type="entry name" value="DISHEVELED-ASSOCIATED ACTIVATOR OF MORPHOGENESIS 1"/>
    <property type="match status" value="1"/>
</dbReference>
<feature type="compositionally biased region" description="Basic and acidic residues" evidence="2">
    <location>
        <begin position="1043"/>
        <end position="1054"/>
    </location>
</feature>
<dbReference type="PANTHER" id="PTHR45725">
    <property type="entry name" value="FORMIN HOMOLOGY 2 FAMILY MEMBER"/>
    <property type="match status" value="1"/>
</dbReference>
<feature type="domain" description="FH2" evidence="5">
    <location>
        <begin position="575"/>
        <end position="984"/>
    </location>
</feature>
<evidence type="ECO:0000256" key="2">
    <source>
        <dbReference type="SAM" id="MobiDB-lite"/>
    </source>
</evidence>
<evidence type="ECO:0000313" key="6">
    <source>
        <dbReference type="Ensembl" id="ENSGMOP00000063095.1"/>
    </source>
</evidence>
<keyword evidence="1" id="KW-0175">Coiled coil</keyword>
<dbReference type="Pfam" id="PF02181">
    <property type="entry name" value="FH2"/>
    <property type="match status" value="1"/>
</dbReference>
<feature type="compositionally biased region" description="Basic and acidic residues" evidence="2">
    <location>
        <begin position="966"/>
        <end position="993"/>
    </location>
</feature>
<dbReference type="GeneTree" id="ENSGT00940000156452"/>
<feature type="region of interest" description="Disordered" evidence="2">
    <location>
        <begin position="1024"/>
        <end position="1054"/>
    </location>
</feature>
<name>A0A8C5CJ52_GADMO</name>
<feature type="coiled-coil region" evidence="1">
    <location>
        <begin position="864"/>
        <end position="891"/>
    </location>
</feature>
<dbReference type="GO" id="GO:0031267">
    <property type="term" value="F:small GTPase binding"/>
    <property type="evidence" value="ECO:0007669"/>
    <property type="project" value="InterPro"/>
</dbReference>
<dbReference type="SMART" id="SM01140">
    <property type="entry name" value="Drf_GBD"/>
    <property type="match status" value="1"/>
</dbReference>
<dbReference type="SMART" id="SM01139">
    <property type="entry name" value="Drf_FH3"/>
    <property type="match status" value="1"/>
</dbReference>
<dbReference type="GO" id="GO:0001725">
    <property type="term" value="C:stress fiber"/>
    <property type="evidence" value="ECO:0007669"/>
    <property type="project" value="TreeGrafter"/>
</dbReference>
<dbReference type="GO" id="GO:0003779">
    <property type="term" value="F:actin binding"/>
    <property type="evidence" value="ECO:0007669"/>
    <property type="project" value="InterPro"/>
</dbReference>
<dbReference type="Gene3D" id="1.20.58.2220">
    <property type="entry name" value="Formin, FH2 domain"/>
    <property type="match status" value="1"/>
</dbReference>
<evidence type="ECO:0000259" key="5">
    <source>
        <dbReference type="PROSITE" id="PS51444"/>
    </source>
</evidence>
<dbReference type="SMART" id="SM00498">
    <property type="entry name" value="FH2"/>
    <property type="match status" value="1"/>
</dbReference>
<dbReference type="GO" id="GO:0030036">
    <property type="term" value="P:actin cytoskeleton organization"/>
    <property type="evidence" value="ECO:0007669"/>
    <property type="project" value="InterPro"/>
</dbReference>
<dbReference type="InterPro" id="IPR010472">
    <property type="entry name" value="FH3_dom"/>
</dbReference>
<dbReference type="InterPro" id="IPR014768">
    <property type="entry name" value="GBD/FH3_dom"/>
</dbReference>
<dbReference type="Proteomes" id="UP000694546">
    <property type="component" value="Chromosome 21"/>
</dbReference>
<dbReference type="InterPro" id="IPR015425">
    <property type="entry name" value="FH2_Formin"/>
</dbReference>
<dbReference type="AlphaFoldDB" id="A0A8C5CJ52"/>
<evidence type="ECO:0000256" key="1">
    <source>
        <dbReference type="SAM" id="Coils"/>
    </source>
</evidence>
<dbReference type="InterPro" id="IPR014767">
    <property type="entry name" value="DAD_dom"/>
</dbReference>
<dbReference type="InterPro" id="IPR011989">
    <property type="entry name" value="ARM-like"/>
</dbReference>
<dbReference type="Pfam" id="PF06367">
    <property type="entry name" value="Drf_FH3"/>
    <property type="match status" value="1"/>
</dbReference>
<feature type="coiled-coil region" evidence="1">
    <location>
        <begin position="438"/>
        <end position="521"/>
    </location>
</feature>
<keyword evidence="7" id="KW-1185">Reference proteome</keyword>
<sequence length="1054" mass="121939">MAPRKRAGGRGGLSFIFCCFNGNDPPEITYRLRDDFALPVMEPSLPMPGLDELDNMFAELVDELDLSEKHREAMFALPAEKKWQIYCSKKKEQEENNGATSWPEYYIDQLNSMAARKTLLALEKEDEEERNKTIESLKTALRTQPMRFVTRFIDVDGLTCILNFLKSMDHETTESQIHTSLIGCVKALMNNSQGRAHVLSHSESINIIAQSLATENVKTKVAVLEIMGAVCLVPGGHKKILEAMQHYQRFACERTRFQTLLNDLDRSTGRYREEVNMKTAVMSFINAVLSQGAGETSLEFRIHLRYEFLMLGIQPIIDKLRLHENATLDRHLDYFEMLRNDDELALAKRFESVHIDTKSATQVFDLIRKRMNHTEAHPHFMSVLHHCLLMPHKRSGNTVQYWLLLDRIVQQMVLQNDKGHDPDSTPLENFNVKNVVRMLVNENEVKQWKEQAETMRKEHHELQQKFDKKERECDAKTQEKEDMMQTLNKMKEKLEKESSEHKNVKQQVAELTNRLHQLSTVRPAHRRHLSANHRSPMSTQRRFRPIAVNGHWLEKRDKKCSPFILANVPSSRCCEATWGAPIITAAALIVSPSSCPQQNKLEGTVWMDVDDAKVFKVLDLMDIEKTFSAYQRQQDFFMVNNNKQKDVEDDIGTAKKVKELSIIDGRRAQNCNILLSRLKLSNEEMKRAILTMDEQEDLPKDMLEQMLKFVPEKSDVDLLEEHKHELDRMAKPDRFFYEMSRINHYQQRLQSLYFKKKFAERVAEMKPKVEALTKASKEVLHSRNLKQLLEVVLAFGNYMNKGQRGNAYGFKVSSLNKIADTKSSIDKNITLLHYLITILETKYPKVLLFQEELQCVPNAAKVNMSELEKDISNLRSGLKSVESELEFQKKRPQEAGDKFVSVVSQFIAVASFSFSDVEDSLAEAKELFVRAVKHFGEDPAKMQPDEFFGIFDQFLQSFSEAQQENENIRKRKEEEERRAKMEAQLKEQREKERKARKAKANGEDDGGEFDDLVSALRSGEVFDKDLSKMKRNRKRINSTTTDGGRERPVTKLNF</sequence>
<evidence type="ECO:0000313" key="7">
    <source>
        <dbReference type="Proteomes" id="UP000694546"/>
    </source>
</evidence>
<evidence type="ECO:0000259" key="3">
    <source>
        <dbReference type="PROSITE" id="PS51231"/>
    </source>
</evidence>
<dbReference type="SUPFAM" id="SSF48371">
    <property type="entry name" value="ARM repeat"/>
    <property type="match status" value="1"/>
</dbReference>
<accession>A0A8C5CJ52</accession>
<dbReference type="PROSITE" id="PS51444">
    <property type="entry name" value="FH2"/>
    <property type="match status" value="1"/>
</dbReference>
<reference evidence="6" key="1">
    <citation type="submission" date="2025-08" db="UniProtKB">
        <authorList>
            <consortium name="Ensembl"/>
        </authorList>
    </citation>
    <scope>IDENTIFICATION</scope>
</reference>
<dbReference type="PROSITE" id="PS51232">
    <property type="entry name" value="GBD_FH3"/>
    <property type="match status" value="1"/>
</dbReference>
<dbReference type="Gene3D" id="1.10.238.150">
    <property type="entry name" value="Formin, FH3 diaphanous domain"/>
    <property type="match status" value="1"/>
</dbReference>
<dbReference type="Ensembl" id="ENSGMOT00000028567.1">
    <property type="protein sequence ID" value="ENSGMOP00000063095.1"/>
    <property type="gene ID" value="ENSGMOG00000010891.2"/>
</dbReference>
<dbReference type="InterPro" id="IPR042201">
    <property type="entry name" value="FH2_Formin_sf"/>
</dbReference>
<organism evidence="6 7">
    <name type="scientific">Gadus morhua</name>
    <name type="common">Atlantic cod</name>
    <dbReference type="NCBI Taxonomy" id="8049"/>
    <lineage>
        <taxon>Eukaryota</taxon>
        <taxon>Metazoa</taxon>
        <taxon>Chordata</taxon>
        <taxon>Craniata</taxon>
        <taxon>Vertebrata</taxon>
        <taxon>Euteleostomi</taxon>
        <taxon>Actinopterygii</taxon>
        <taxon>Neopterygii</taxon>
        <taxon>Teleostei</taxon>
        <taxon>Neoteleostei</taxon>
        <taxon>Acanthomorphata</taxon>
        <taxon>Zeiogadaria</taxon>
        <taxon>Gadariae</taxon>
        <taxon>Gadiformes</taxon>
        <taxon>Gadoidei</taxon>
        <taxon>Gadidae</taxon>
        <taxon>Gadus</taxon>
    </lineage>
</organism>
<dbReference type="PROSITE" id="PS51231">
    <property type="entry name" value="DAD"/>
    <property type="match status" value="1"/>
</dbReference>
<dbReference type="Pfam" id="PF06371">
    <property type="entry name" value="Drf_GBD"/>
    <property type="match status" value="1"/>
</dbReference>
<gene>
    <name evidence="6" type="primary">daam1</name>
</gene>
<dbReference type="SUPFAM" id="SSF101447">
    <property type="entry name" value="Formin homology 2 domain (FH2 domain)"/>
    <property type="match status" value="1"/>
</dbReference>
<dbReference type="InterPro" id="IPR016024">
    <property type="entry name" value="ARM-type_fold"/>
</dbReference>
<dbReference type="InterPro" id="IPR010473">
    <property type="entry name" value="GTPase-bd"/>
</dbReference>
<evidence type="ECO:0008006" key="8">
    <source>
        <dbReference type="Google" id="ProtNLM"/>
    </source>
</evidence>